<evidence type="ECO:0000313" key="2">
    <source>
        <dbReference type="Proteomes" id="UP000037035"/>
    </source>
</evidence>
<dbReference type="EMBL" id="LAVV01009943">
    <property type="protein sequence ID" value="KNZ49768.1"/>
    <property type="molecule type" value="Genomic_DNA"/>
</dbReference>
<comment type="caution">
    <text evidence="1">The sequence shown here is derived from an EMBL/GenBank/DDBJ whole genome shotgun (WGS) entry which is preliminary data.</text>
</comment>
<name>A0A0L6UMK5_9BASI</name>
<protein>
    <submittedName>
        <fullName evidence="1">Uncharacterized protein</fullName>
    </submittedName>
</protein>
<dbReference type="AlphaFoldDB" id="A0A0L6UMK5"/>
<dbReference type="VEuPathDB" id="FungiDB:VP01_47g6"/>
<dbReference type="STRING" id="27349.A0A0L6UMK5"/>
<dbReference type="OrthoDB" id="3039677at2759"/>
<keyword evidence="2" id="KW-1185">Reference proteome</keyword>
<proteinExistence type="predicted"/>
<dbReference type="Proteomes" id="UP000037035">
    <property type="component" value="Unassembled WGS sequence"/>
</dbReference>
<reference evidence="1 2" key="1">
    <citation type="submission" date="2015-08" db="EMBL/GenBank/DDBJ databases">
        <title>Next Generation Sequencing and Analysis of the Genome of Puccinia sorghi L Schw, the Causal Agent of Maize Common Rust.</title>
        <authorList>
            <person name="Rochi L."/>
            <person name="Burguener G."/>
            <person name="Darino M."/>
            <person name="Turjanski A."/>
            <person name="Kreff E."/>
            <person name="Dieguez M.J."/>
            <person name="Sacco F."/>
        </authorList>
    </citation>
    <scope>NUCLEOTIDE SEQUENCE [LARGE SCALE GENOMIC DNA]</scope>
    <source>
        <strain evidence="1 2">RO10H11247</strain>
    </source>
</reference>
<organism evidence="1 2">
    <name type="scientific">Puccinia sorghi</name>
    <dbReference type="NCBI Taxonomy" id="27349"/>
    <lineage>
        <taxon>Eukaryota</taxon>
        <taxon>Fungi</taxon>
        <taxon>Dikarya</taxon>
        <taxon>Basidiomycota</taxon>
        <taxon>Pucciniomycotina</taxon>
        <taxon>Pucciniomycetes</taxon>
        <taxon>Pucciniales</taxon>
        <taxon>Pucciniaceae</taxon>
        <taxon>Puccinia</taxon>
    </lineage>
</organism>
<gene>
    <name evidence="1" type="ORF">VP01_47g6</name>
</gene>
<dbReference type="PANTHER" id="PTHR46579">
    <property type="entry name" value="F5/8 TYPE C DOMAIN-CONTAINING PROTEIN-RELATED"/>
    <property type="match status" value="1"/>
</dbReference>
<evidence type="ECO:0000313" key="1">
    <source>
        <dbReference type="EMBL" id="KNZ49768.1"/>
    </source>
</evidence>
<sequence>MCLAGVTPGPFSPDPQTINHLLTPLVDELIQLNHEFIIPTYQYPNGRKVAIKLIAVHGDVLATKKVTGFASHTATMFCSFCHAKSSDLALLQTGKKRSRDETLTAALLSKAAKSANSQDMVLRETGVRWSELNRLSYWDPSHHVVLGIMHNWAEGVLQTHFRYRWKFWAIPVYEAKKKRSVATTSTSGVANKRTKLNIIDQMDLDEEDMSEDSDSNHDIPLNAGVDGAFFSMNDIETFRRGMKEVVLPPGLPHLPPNLGESKHGKLKASQWHALFSYIVPLVILEMYVESVNNLDLGSNRGLFLMNTAHLVHCTNILYAHKFKSKSATLWQSYYMKYSDTCMKLFPNVKIKPNHHYALHLPDQMIAWGPLIGVAEFGGERLIGDLQRIKTNDRIDAMNLTIMSKGCQMQRLMERDDFRGLLAIDTPGSADRRVHGNIRLKKGRYELLLRHVARSDTTVVHRDTFPIPNGKKALSGIVKPVRSVDCGGLVVGCVQPRNCVVGRVGEKTIYGLVKQCYEYVDHNGVQRGFLIVEKIVDRYPKALRLPSTNFRYLCFLLGVVVGEVKPGAEMVLCPSEVTALAAYRRFSPNTFSIACNSIGVVPHSHQAMLSLS</sequence>
<dbReference type="PANTHER" id="PTHR46579:SF1">
    <property type="entry name" value="F5_8 TYPE C DOMAIN-CONTAINING PROTEIN"/>
    <property type="match status" value="1"/>
</dbReference>
<accession>A0A0L6UMK5</accession>